<keyword evidence="2" id="KW-0863">Zinc-finger</keyword>
<dbReference type="EMBL" id="CAAKNF010000196">
    <property type="protein sequence ID" value="VIO89638.1"/>
    <property type="molecule type" value="Genomic_DNA"/>
</dbReference>
<dbReference type="SUPFAM" id="SSF54236">
    <property type="entry name" value="Ubiquitin-like"/>
    <property type="match status" value="1"/>
</dbReference>
<reference evidence="6" key="1">
    <citation type="submission" date="2019-04" db="EMBL/GenBank/DDBJ databases">
        <authorList>
            <person name="Howe K."/>
            <person name="Paulini M."/>
            <person name="Williams G."/>
        </authorList>
    </citation>
    <scope>NUCLEOTIDE SEQUENCE [LARGE SCALE GENOMIC DNA]</scope>
    <source>
        <strain evidence="6">FR3</strain>
    </source>
</reference>
<keyword evidence="3" id="KW-0862">Zinc</keyword>
<dbReference type="PANTHER" id="PTHR10634">
    <property type="entry name" value="AN1-TYPE ZINC FINGER PROTEIN"/>
    <property type="match status" value="1"/>
</dbReference>
<keyword evidence="1" id="KW-0479">Metal-binding</keyword>
<feature type="compositionally biased region" description="Basic and acidic residues" evidence="4">
    <location>
        <begin position="1"/>
        <end position="16"/>
    </location>
</feature>
<evidence type="ECO:0000256" key="1">
    <source>
        <dbReference type="ARBA" id="ARBA00022723"/>
    </source>
</evidence>
<dbReference type="InterPro" id="IPR000626">
    <property type="entry name" value="Ubiquitin-like_dom"/>
</dbReference>
<dbReference type="RefSeq" id="XP_042931667.1">
    <property type="nucleotide sequence ID" value="XM_043075733.1"/>
</dbReference>
<organism evidence="6">
    <name type="scientific">Brugia malayi</name>
    <name type="common">Filarial nematode worm</name>
    <dbReference type="NCBI Taxonomy" id="6279"/>
    <lineage>
        <taxon>Eukaryota</taxon>
        <taxon>Metazoa</taxon>
        <taxon>Ecdysozoa</taxon>
        <taxon>Nematoda</taxon>
        <taxon>Chromadorea</taxon>
        <taxon>Rhabditida</taxon>
        <taxon>Spirurina</taxon>
        <taxon>Spiruromorpha</taxon>
        <taxon>Filarioidea</taxon>
        <taxon>Onchocercidae</taxon>
        <taxon>Brugia</taxon>
    </lineage>
</organism>
<dbReference type="OrthoDB" id="428577at2759"/>
<proteinExistence type="predicted"/>
<evidence type="ECO:0000313" key="6">
    <source>
        <dbReference type="EMBL" id="VIO89638.1"/>
    </source>
</evidence>
<dbReference type="PANTHER" id="PTHR10634:SF67">
    <property type="entry name" value="AN1-TYPE ZINC FINGER PROTEIN 3"/>
    <property type="match status" value="1"/>
</dbReference>
<dbReference type="InterPro" id="IPR035896">
    <property type="entry name" value="AN1-like_Znf"/>
</dbReference>
<dbReference type="InterPro" id="IPR000058">
    <property type="entry name" value="Znf_AN1"/>
</dbReference>
<accession>A0A4E9F386</accession>
<sequence length="399" mass="44808">MMKSNDDNEKTKEEKNTTTSSNSQHVQTHSTNPSLFANVKIVNEATSQRKNEKIDEQKISNERDKNMLRALTSPGGRSPEVPSIPMCKTAAKSKSESHVSRSDVVTVTIKSTISSFKPLKLVMKKTTSIRVLKNYLQSRLGGAHQIILIHDNKELKNEGGTLASFGITSGSVLWLLVKPVTGNNDREEIASLIRISQSAEYIEVTPCKEAEHEQMREKMKLLIQRREKFRRNNVKDLSGNVQQEIQGISAKEVTTDILSQSPSSCSNSCTTSSITLSPSISIPKGTADVVNQKELATYFDPPETIKQRKFEDEELFDVPSNESELLKIKDEIKNKRCGLCRIKLQIADREIQCTCGHVFCSKHRNPQIHRCSIDLKSVDREHVRTALPKLVRDIPKSKI</sequence>
<gene>
    <name evidence="6" type="primary">Bm4489</name>
    <name evidence="6" type="ORF">BM_BM4489</name>
</gene>
<dbReference type="InterPro" id="IPR029071">
    <property type="entry name" value="Ubiquitin-like_domsf"/>
</dbReference>
<dbReference type="AlphaFoldDB" id="A0A4E9F386"/>
<dbReference type="PROSITE" id="PS50053">
    <property type="entry name" value="UBIQUITIN_2"/>
    <property type="match status" value="1"/>
</dbReference>
<feature type="compositionally biased region" description="Polar residues" evidence="4">
    <location>
        <begin position="24"/>
        <end position="35"/>
    </location>
</feature>
<dbReference type="CDD" id="cd17039">
    <property type="entry name" value="Ubl_ubiquitin_like"/>
    <property type="match status" value="1"/>
</dbReference>
<feature type="compositionally biased region" description="Basic and acidic residues" evidence="4">
    <location>
        <begin position="47"/>
        <end position="64"/>
    </location>
</feature>
<dbReference type="KEGG" id="bmy:BM_BM4489"/>
<dbReference type="GO" id="GO:0008270">
    <property type="term" value="F:zinc ion binding"/>
    <property type="evidence" value="ECO:0007669"/>
    <property type="project" value="UniProtKB-KW"/>
</dbReference>
<feature type="region of interest" description="Disordered" evidence="4">
    <location>
        <begin position="1"/>
        <end position="64"/>
    </location>
</feature>
<evidence type="ECO:0000256" key="3">
    <source>
        <dbReference type="ARBA" id="ARBA00022833"/>
    </source>
</evidence>
<dbReference type="InterPro" id="IPR050652">
    <property type="entry name" value="AN1_A20_ZnFinger"/>
</dbReference>
<evidence type="ECO:0000256" key="4">
    <source>
        <dbReference type="SAM" id="MobiDB-lite"/>
    </source>
</evidence>
<dbReference type="GeneID" id="6095887"/>
<dbReference type="SMART" id="SM00154">
    <property type="entry name" value="ZnF_AN1"/>
    <property type="match status" value="1"/>
</dbReference>
<feature type="domain" description="Ubiquitin-like" evidence="5">
    <location>
        <begin position="105"/>
        <end position="182"/>
    </location>
</feature>
<dbReference type="Gene3D" id="3.10.20.90">
    <property type="entry name" value="Phosphatidylinositol 3-kinase Catalytic Subunit, Chain A, domain 1"/>
    <property type="match status" value="1"/>
</dbReference>
<dbReference type="SMART" id="SM00213">
    <property type="entry name" value="UBQ"/>
    <property type="match status" value="1"/>
</dbReference>
<name>A0A4E9F386_BRUMA</name>
<dbReference type="Gene3D" id="4.10.1110.10">
    <property type="entry name" value="AN1-like Zinc finger"/>
    <property type="match status" value="1"/>
</dbReference>
<dbReference type="SUPFAM" id="SSF118310">
    <property type="entry name" value="AN1-like Zinc finger"/>
    <property type="match status" value="1"/>
</dbReference>
<evidence type="ECO:0000259" key="5">
    <source>
        <dbReference type="PROSITE" id="PS50053"/>
    </source>
</evidence>
<protein>
    <submittedName>
        <fullName evidence="6">AN1-like Zinc finger family protein</fullName>
    </submittedName>
</protein>
<dbReference type="CTD" id="6095887"/>
<evidence type="ECO:0000256" key="2">
    <source>
        <dbReference type="ARBA" id="ARBA00022771"/>
    </source>
</evidence>